<dbReference type="OrthoDB" id="259356at2"/>
<name>A0A1I7KMN4_9BURK</name>
<protein>
    <recommendedName>
        <fullName evidence="2">3-keto-alpha-glucoside-1,2-lyase/3-keto-2-hydroxy-glucal hydratase domain-containing protein</fullName>
    </recommendedName>
</protein>
<organism evidence="3 4">
    <name type="scientific">Pseudoduganella namucuonensis</name>
    <dbReference type="NCBI Taxonomy" id="1035707"/>
    <lineage>
        <taxon>Bacteria</taxon>
        <taxon>Pseudomonadati</taxon>
        <taxon>Pseudomonadota</taxon>
        <taxon>Betaproteobacteria</taxon>
        <taxon>Burkholderiales</taxon>
        <taxon>Oxalobacteraceae</taxon>
        <taxon>Telluria group</taxon>
        <taxon>Pseudoduganella</taxon>
    </lineage>
</organism>
<gene>
    <name evidence="3" type="ORF">SAMN05216552_101811</name>
</gene>
<dbReference type="EMBL" id="FPBO01000018">
    <property type="protein sequence ID" value="SFU98675.1"/>
    <property type="molecule type" value="Genomic_DNA"/>
</dbReference>
<evidence type="ECO:0000313" key="4">
    <source>
        <dbReference type="Proteomes" id="UP000199391"/>
    </source>
</evidence>
<accession>A0A1I7KMN4</accession>
<dbReference type="AlphaFoldDB" id="A0A1I7KMN4"/>
<evidence type="ECO:0000313" key="3">
    <source>
        <dbReference type="EMBL" id="SFU98675.1"/>
    </source>
</evidence>
<feature type="domain" description="3-keto-alpha-glucoside-1,2-lyase/3-keto-2-hydroxy-glucal hydratase" evidence="2">
    <location>
        <begin position="26"/>
        <end position="210"/>
    </location>
</feature>
<feature type="chain" id="PRO_5011539285" description="3-keto-alpha-glucoside-1,2-lyase/3-keto-2-hydroxy-glucal hydratase domain-containing protein" evidence="1">
    <location>
        <begin position="27"/>
        <end position="216"/>
    </location>
</feature>
<sequence>MMNVKVVRMVLGGGALLLAAAGHASAVDLFNGKDFSGWELQTTPAAPMSAAFTVRPGGVIASSGQPSGFLATTASYRNYRLHVEWRWTAKPGNGGVLLHISPGPMDRVWPVSLQVQTKHGSVGDILPMAGYGFAEPPTSAPGAQPVIKARMAADSELPAGEWNSADIVSRDGTVEVTVNGAAQNKVTQASPRFGRIGFQLEGAPYELRGVALTPLD</sequence>
<proteinExistence type="predicted"/>
<keyword evidence="1" id="KW-0732">Signal</keyword>
<dbReference type="GO" id="GO:0016787">
    <property type="term" value="F:hydrolase activity"/>
    <property type="evidence" value="ECO:0007669"/>
    <property type="project" value="InterPro"/>
</dbReference>
<dbReference type="Gene3D" id="2.60.120.560">
    <property type="entry name" value="Exo-inulinase, domain 1"/>
    <property type="match status" value="1"/>
</dbReference>
<reference evidence="4" key="1">
    <citation type="submission" date="2016-10" db="EMBL/GenBank/DDBJ databases">
        <authorList>
            <person name="Varghese N."/>
            <person name="Submissions S."/>
        </authorList>
    </citation>
    <scope>NUCLEOTIDE SEQUENCE [LARGE SCALE GENOMIC DNA]</scope>
    <source>
        <strain evidence="4">CGMCC 1.11014</strain>
    </source>
</reference>
<evidence type="ECO:0000256" key="1">
    <source>
        <dbReference type="SAM" id="SignalP"/>
    </source>
</evidence>
<dbReference type="Proteomes" id="UP000199391">
    <property type="component" value="Unassembled WGS sequence"/>
</dbReference>
<keyword evidence="4" id="KW-1185">Reference proteome</keyword>
<dbReference type="STRING" id="1035707.SAMN05216552_101811"/>
<feature type="signal peptide" evidence="1">
    <location>
        <begin position="1"/>
        <end position="26"/>
    </location>
</feature>
<dbReference type="InterPro" id="IPR010496">
    <property type="entry name" value="AL/BT2_dom"/>
</dbReference>
<dbReference type="Pfam" id="PF06439">
    <property type="entry name" value="3keto-disac_hyd"/>
    <property type="match status" value="1"/>
</dbReference>
<evidence type="ECO:0000259" key="2">
    <source>
        <dbReference type="Pfam" id="PF06439"/>
    </source>
</evidence>